<accession>A0A6P6RR06</accession>
<reference evidence="2" key="1">
    <citation type="submission" date="2025-08" db="UniProtKB">
        <authorList>
            <consortium name="RefSeq"/>
        </authorList>
    </citation>
    <scope>IDENTIFICATION</scope>
</reference>
<name>A0A6P6RR06_9EIME</name>
<dbReference type="RefSeq" id="XP_026189982.1">
    <property type="nucleotide sequence ID" value="XM_026334197.1"/>
</dbReference>
<gene>
    <name evidence="2" type="primary">LOC113146541</name>
</gene>
<protein>
    <submittedName>
        <fullName evidence="2">Uncharacterized protein LOC113146541</fullName>
    </submittedName>
</protein>
<proteinExistence type="predicted"/>
<dbReference type="Proteomes" id="UP000515125">
    <property type="component" value="Unplaced"/>
</dbReference>
<evidence type="ECO:0000313" key="1">
    <source>
        <dbReference type="Proteomes" id="UP000515125"/>
    </source>
</evidence>
<sequence length="208" mass="22396">MSLPAPVIQEAKDSKPLVPCSSLDPGTVHLGDSCLSVSTDRVYVKVMLRRLAALISGNFIPTLRLTTTGCTGGKGRVTCSAGSTGVGGRAFLFALPFPRLGKRTTTGYPLCEELDAFSCGIGCSCWSSCREQQCSPLAFPPGRIPFPNTTVMHTARNASKPSNIGARIHLRICCTRECKYDTRRGHTLTLLQFLLTGESVRRHANPNP</sequence>
<organism evidence="1 2">
    <name type="scientific">Cyclospora cayetanensis</name>
    <dbReference type="NCBI Taxonomy" id="88456"/>
    <lineage>
        <taxon>Eukaryota</taxon>
        <taxon>Sar</taxon>
        <taxon>Alveolata</taxon>
        <taxon>Apicomplexa</taxon>
        <taxon>Conoidasida</taxon>
        <taxon>Coccidia</taxon>
        <taxon>Eucoccidiorida</taxon>
        <taxon>Eimeriorina</taxon>
        <taxon>Eimeriidae</taxon>
        <taxon>Cyclospora</taxon>
    </lineage>
</organism>
<dbReference type="GeneID" id="113146541"/>
<dbReference type="AlphaFoldDB" id="A0A6P6RR06"/>
<keyword evidence="1" id="KW-1185">Reference proteome</keyword>
<evidence type="ECO:0000313" key="2">
    <source>
        <dbReference type="RefSeq" id="XP_026189982.1"/>
    </source>
</evidence>